<sequence>MVKLSASSLHKRLLWARMFINFFHFPSPTCPHLSLLMSPVPSTTAAASVLPVDELAPAAIVKLQPAPGVEGYYPLNEPQIGTLCSKDTYPQNKTVPKLFQPLQIRNTTFKNRIWASPMCQYSAIDGHMTDWHLVHLGGFAARGVGSVMLEATAVLPEGRISPGCPGIWTDSQIAPMKRIVNFIHAQGAVVGIQLSHAGRKASTLPPWISASQKAAGNNTMVAVEEQSGWPTKVVGPSTIPFGDNYPRPKAMTLEDIDALEKAYLDAVERCKQIGFDFLEIHGAHGYLLHSFSSPLSNDRTDIYGGSLDNRLRLPLRIVRAVRQAWDDEKPLFYRISASDWAEGPEQDATGEWKSWGIEQTVELAKRLKAEGVDLIDTSSGGNWLAQKIAVGPMYQVPFAERIKQEVPEIMVGSVGLITSPQQAEGILQDGKADVVMLGRELLRHVDFPIYAAQELGVVVKPANQYERAWTMMMKPNN</sequence>
<feature type="domain" description="NADH:flavin oxidoreductase/NADH oxidase N-terminal" evidence="6">
    <location>
        <begin position="97"/>
        <end position="454"/>
    </location>
</feature>
<dbReference type="InterPro" id="IPR044152">
    <property type="entry name" value="YqjM-like"/>
</dbReference>
<organism evidence="7 8">
    <name type="scientific">Rhizoctonia solani</name>
    <dbReference type="NCBI Taxonomy" id="456999"/>
    <lineage>
        <taxon>Eukaryota</taxon>
        <taxon>Fungi</taxon>
        <taxon>Dikarya</taxon>
        <taxon>Basidiomycota</taxon>
        <taxon>Agaricomycotina</taxon>
        <taxon>Agaricomycetes</taxon>
        <taxon>Cantharellales</taxon>
        <taxon>Ceratobasidiaceae</taxon>
        <taxon>Rhizoctonia</taxon>
    </lineage>
</organism>
<dbReference type="InterPro" id="IPR013785">
    <property type="entry name" value="Aldolase_TIM"/>
</dbReference>
<evidence type="ECO:0000256" key="4">
    <source>
        <dbReference type="ARBA" id="ARBA00022857"/>
    </source>
</evidence>
<keyword evidence="5" id="KW-0560">Oxidoreductase</keyword>
<evidence type="ECO:0000259" key="6">
    <source>
        <dbReference type="Pfam" id="PF00724"/>
    </source>
</evidence>
<reference evidence="7" key="1">
    <citation type="submission" date="2021-01" db="EMBL/GenBank/DDBJ databases">
        <authorList>
            <person name="Kaushik A."/>
        </authorList>
    </citation>
    <scope>NUCLEOTIDE SEQUENCE</scope>
    <source>
        <strain evidence="7">AG2-2IIIB</strain>
    </source>
</reference>
<protein>
    <recommendedName>
        <fullName evidence="6">NADH:flavin oxidoreductase/NADH oxidase N-terminal domain-containing protein</fullName>
    </recommendedName>
</protein>
<evidence type="ECO:0000313" key="7">
    <source>
        <dbReference type="EMBL" id="CAE6529563.1"/>
    </source>
</evidence>
<keyword evidence="2" id="KW-0285">Flavoprotein</keyword>
<comment type="caution">
    <text evidence="7">The sequence shown here is derived from an EMBL/GenBank/DDBJ whole genome shotgun (WGS) entry which is preliminary data.</text>
</comment>
<dbReference type="GO" id="GO:0050661">
    <property type="term" value="F:NADP binding"/>
    <property type="evidence" value="ECO:0007669"/>
    <property type="project" value="InterPro"/>
</dbReference>
<proteinExistence type="predicted"/>
<evidence type="ECO:0000256" key="1">
    <source>
        <dbReference type="ARBA" id="ARBA00001917"/>
    </source>
</evidence>
<dbReference type="CDD" id="cd02932">
    <property type="entry name" value="OYE_YqiM_FMN"/>
    <property type="match status" value="1"/>
</dbReference>
<dbReference type="SUPFAM" id="SSF51395">
    <property type="entry name" value="FMN-linked oxidoreductases"/>
    <property type="match status" value="1"/>
</dbReference>
<comment type="cofactor">
    <cofactor evidence="1">
        <name>FMN</name>
        <dbReference type="ChEBI" id="CHEBI:58210"/>
    </cofactor>
</comment>
<dbReference type="InterPro" id="IPR001155">
    <property type="entry name" value="OxRdtase_FMN_N"/>
</dbReference>
<dbReference type="PANTHER" id="PTHR43303">
    <property type="entry name" value="NADPH DEHYDROGENASE C23G7.10C-RELATED"/>
    <property type="match status" value="1"/>
</dbReference>
<evidence type="ECO:0000256" key="5">
    <source>
        <dbReference type="ARBA" id="ARBA00023002"/>
    </source>
</evidence>
<dbReference type="GO" id="GO:0010181">
    <property type="term" value="F:FMN binding"/>
    <property type="evidence" value="ECO:0007669"/>
    <property type="project" value="InterPro"/>
</dbReference>
<gene>
    <name evidence="7" type="ORF">RDB_LOCUS176907</name>
</gene>
<dbReference type="Gene3D" id="3.20.20.70">
    <property type="entry name" value="Aldolase class I"/>
    <property type="match status" value="1"/>
</dbReference>
<dbReference type="OrthoDB" id="2274644at2759"/>
<dbReference type="Pfam" id="PF00724">
    <property type="entry name" value="Oxidored_FMN"/>
    <property type="match status" value="1"/>
</dbReference>
<dbReference type="EMBL" id="CAJMWT010007945">
    <property type="protein sequence ID" value="CAE6529563.1"/>
    <property type="molecule type" value="Genomic_DNA"/>
</dbReference>
<evidence type="ECO:0000313" key="8">
    <source>
        <dbReference type="Proteomes" id="UP000663843"/>
    </source>
</evidence>
<dbReference type="Proteomes" id="UP000663843">
    <property type="component" value="Unassembled WGS sequence"/>
</dbReference>
<evidence type="ECO:0000256" key="3">
    <source>
        <dbReference type="ARBA" id="ARBA00022643"/>
    </source>
</evidence>
<evidence type="ECO:0000256" key="2">
    <source>
        <dbReference type="ARBA" id="ARBA00022630"/>
    </source>
</evidence>
<keyword evidence="3" id="KW-0288">FMN</keyword>
<dbReference type="AlphaFoldDB" id="A0A8H3DK88"/>
<dbReference type="PANTHER" id="PTHR43303:SF4">
    <property type="entry name" value="NADPH DEHYDROGENASE C23G7.10C-RELATED"/>
    <property type="match status" value="1"/>
</dbReference>
<accession>A0A8H3DK88</accession>
<name>A0A8H3DK88_9AGAM</name>
<keyword evidence="4" id="KW-0521">NADP</keyword>
<dbReference type="GO" id="GO:0003959">
    <property type="term" value="F:NADPH dehydrogenase activity"/>
    <property type="evidence" value="ECO:0007669"/>
    <property type="project" value="InterPro"/>
</dbReference>